<evidence type="ECO:0008006" key="4">
    <source>
        <dbReference type="Google" id="ProtNLM"/>
    </source>
</evidence>
<organism evidence="2 3">
    <name type="scientific">Holothuria leucospilota</name>
    <name type="common">Black long sea cucumber</name>
    <name type="synonym">Mertensiothuria leucospilota</name>
    <dbReference type="NCBI Taxonomy" id="206669"/>
    <lineage>
        <taxon>Eukaryota</taxon>
        <taxon>Metazoa</taxon>
        <taxon>Echinodermata</taxon>
        <taxon>Eleutherozoa</taxon>
        <taxon>Echinozoa</taxon>
        <taxon>Holothuroidea</taxon>
        <taxon>Aspidochirotacea</taxon>
        <taxon>Aspidochirotida</taxon>
        <taxon>Holothuriidae</taxon>
        <taxon>Holothuria</taxon>
    </lineage>
</organism>
<keyword evidence="1" id="KW-0732">Signal</keyword>
<dbReference type="SUPFAM" id="SSF48726">
    <property type="entry name" value="Immunoglobulin"/>
    <property type="match status" value="1"/>
</dbReference>
<comment type="caution">
    <text evidence="2">The sequence shown here is derived from an EMBL/GenBank/DDBJ whole genome shotgun (WGS) entry which is preliminary data.</text>
</comment>
<dbReference type="InterPro" id="IPR036179">
    <property type="entry name" value="Ig-like_dom_sf"/>
</dbReference>
<name>A0A9Q1BJF6_HOLLE</name>
<dbReference type="Proteomes" id="UP001152320">
    <property type="component" value="Chromosome 16"/>
</dbReference>
<dbReference type="OrthoDB" id="6413693at2759"/>
<proteinExistence type="predicted"/>
<dbReference type="InterPro" id="IPR013783">
    <property type="entry name" value="Ig-like_fold"/>
</dbReference>
<dbReference type="Gene3D" id="2.60.40.10">
    <property type="entry name" value="Immunoglobulins"/>
    <property type="match status" value="1"/>
</dbReference>
<accession>A0A9Q1BJF6</accession>
<protein>
    <recommendedName>
        <fullName evidence="4">Ig-like domain-containing protein</fullName>
    </recommendedName>
</protein>
<reference evidence="2" key="1">
    <citation type="submission" date="2021-10" db="EMBL/GenBank/DDBJ databases">
        <title>Tropical sea cucumber genome reveals ecological adaptation and Cuvierian tubules defense mechanism.</title>
        <authorList>
            <person name="Chen T."/>
        </authorList>
    </citation>
    <scope>NUCLEOTIDE SEQUENCE</scope>
    <source>
        <strain evidence="2">Nanhai2018</strain>
        <tissue evidence="2">Muscle</tissue>
    </source>
</reference>
<dbReference type="EMBL" id="JAIZAY010000016">
    <property type="protein sequence ID" value="KAJ8027634.1"/>
    <property type="molecule type" value="Genomic_DNA"/>
</dbReference>
<sequence>MALRKYFSFCLVLATYHTQVLGYNRSAVNVNQTIHVLQSSSVLLECDNLSANDKSKWKHGEDIIFIDKNALSTDLKSTVVLSQNYSLFISPTLLLHEGLYQCIRNSVTVRRYQVIVEFHQSFTSQ</sequence>
<evidence type="ECO:0000313" key="3">
    <source>
        <dbReference type="Proteomes" id="UP001152320"/>
    </source>
</evidence>
<keyword evidence="3" id="KW-1185">Reference proteome</keyword>
<feature type="signal peptide" evidence="1">
    <location>
        <begin position="1"/>
        <end position="22"/>
    </location>
</feature>
<dbReference type="AlphaFoldDB" id="A0A9Q1BJF6"/>
<evidence type="ECO:0000256" key="1">
    <source>
        <dbReference type="SAM" id="SignalP"/>
    </source>
</evidence>
<gene>
    <name evidence="2" type="ORF">HOLleu_32833</name>
</gene>
<evidence type="ECO:0000313" key="2">
    <source>
        <dbReference type="EMBL" id="KAJ8027634.1"/>
    </source>
</evidence>
<feature type="chain" id="PRO_5040139549" description="Ig-like domain-containing protein" evidence="1">
    <location>
        <begin position="23"/>
        <end position="125"/>
    </location>
</feature>